<name>A0A1J3GBX1_NOCCA</name>
<reference evidence="1" key="1">
    <citation type="submission" date="2016-07" db="EMBL/GenBank/DDBJ databases">
        <title>De novo transcriptome assembly of four accessions of the metal hyperaccumulator plant Noccaea caerulescens.</title>
        <authorList>
            <person name="Blande D."/>
            <person name="Halimaa P."/>
            <person name="Tervahauta A.I."/>
            <person name="Aarts M.G."/>
            <person name="Karenlampi S.O."/>
        </authorList>
    </citation>
    <scope>NUCLEOTIDE SEQUENCE</scope>
</reference>
<dbReference type="AlphaFoldDB" id="A0A1J3GBX1"/>
<organism evidence="1">
    <name type="scientific">Noccaea caerulescens</name>
    <name type="common">Alpine penny-cress</name>
    <name type="synonym">Thlaspi caerulescens</name>
    <dbReference type="NCBI Taxonomy" id="107243"/>
    <lineage>
        <taxon>Eukaryota</taxon>
        <taxon>Viridiplantae</taxon>
        <taxon>Streptophyta</taxon>
        <taxon>Embryophyta</taxon>
        <taxon>Tracheophyta</taxon>
        <taxon>Spermatophyta</taxon>
        <taxon>Magnoliopsida</taxon>
        <taxon>eudicotyledons</taxon>
        <taxon>Gunneridae</taxon>
        <taxon>Pentapetalae</taxon>
        <taxon>rosids</taxon>
        <taxon>malvids</taxon>
        <taxon>Brassicales</taxon>
        <taxon>Brassicaceae</taxon>
        <taxon>Coluteocarpeae</taxon>
        <taxon>Noccaea</taxon>
    </lineage>
</organism>
<evidence type="ECO:0000313" key="1">
    <source>
        <dbReference type="EMBL" id="JAU53762.1"/>
    </source>
</evidence>
<accession>A0A1J3GBX1</accession>
<sequence>MLCRRINSQAAAVNGKQRKKFTSVRLSFRYSNFFSLRYVTVNPEGFLGFDHLTLFLRVGDPYSLKIGWKRRAMYCFLFVESIRGKDIHFTWPNQNVLKGGLRLGCPSDGASYLGPRKKGFWRTTN</sequence>
<gene>
    <name evidence="1" type="ORF">LE_TR6657_c0_g1_i1_g.24386</name>
</gene>
<dbReference type="EMBL" id="GEVL01023579">
    <property type="protein sequence ID" value="JAU53762.1"/>
    <property type="molecule type" value="Transcribed_RNA"/>
</dbReference>
<proteinExistence type="predicted"/>
<protein>
    <submittedName>
        <fullName evidence="1">Uncharacterized protein</fullName>
    </submittedName>
</protein>